<evidence type="ECO:0000313" key="17">
    <source>
        <dbReference type="Proteomes" id="UP001244011"/>
    </source>
</evidence>
<evidence type="ECO:0000256" key="8">
    <source>
        <dbReference type="ARBA" id="ARBA00023034"/>
    </source>
</evidence>
<gene>
    <name evidence="16" type="ORF">QBC33DRAFT_541470</name>
</gene>
<dbReference type="PANTHER" id="PTHR19876:SF1">
    <property type="entry name" value="COATOMER SUBUNIT ALPHA"/>
    <property type="match status" value="1"/>
</dbReference>
<keyword evidence="7 10" id="KW-0653">Protein transport</keyword>
<feature type="repeat" description="WD" evidence="11">
    <location>
        <begin position="95"/>
        <end position="136"/>
    </location>
</feature>
<dbReference type="Proteomes" id="UP001244011">
    <property type="component" value="Unassembled WGS sequence"/>
</dbReference>
<dbReference type="SUPFAM" id="SSF50993">
    <property type="entry name" value="Peptidase/esterase 'gauge' domain"/>
    <property type="match status" value="1"/>
</dbReference>
<evidence type="ECO:0000259" key="15">
    <source>
        <dbReference type="Pfam" id="PF23953"/>
    </source>
</evidence>
<dbReference type="GO" id="GO:0006888">
    <property type="term" value="P:endoplasmic reticulum to Golgi vesicle-mediated transport"/>
    <property type="evidence" value="ECO:0007669"/>
    <property type="project" value="InterPro"/>
</dbReference>
<comment type="subcellular location">
    <subcellularLocation>
        <location evidence="10">Cytoplasm</location>
    </subcellularLocation>
    <subcellularLocation>
        <location evidence="1 10">Golgi apparatus membrane</location>
        <topology evidence="1 10">Peripheral membrane protein</topology>
        <orientation evidence="1">Cytoplasmic side</orientation>
    </subcellularLocation>
</comment>
<evidence type="ECO:0000256" key="2">
    <source>
        <dbReference type="ARBA" id="ARBA00022448"/>
    </source>
</evidence>
<reference evidence="16" key="1">
    <citation type="submission" date="2023-06" db="EMBL/GenBank/DDBJ databases">
        <title>Genome-scale phylogeny and comparative genomics of the fungal order Sordariales.</title>
        <authorList>
            <consortium name="Lawrence Berkeley National Laboratory"/>
            <person name="Hensen N."/>
            <person name="Bonometti L."/>
            <person name="Westerberg I."/>
            <person name="Brannstrom I.O."/>
            <person name="Guillou S."/>
            <person name="Cros-Aarteil S."/>
            <person name="Calhoun S."/>
            <person name="Haridas S."/>
            <person name="Kuo A."/>
            <person name="Mondo S."/>
            <person name="Pangilinan J."/>
            <person name="Riley R."/>
            <person name="Labutti K."/>
            <person name="Andreopoulos B."/>
            <person name="Lipzen A."/>
            <person name="Chen C."/>
            <person name="Yanf M."/>
            <person name="Daum C."/>
            <person name="Ng V."/>
            <person name="Clum A."/>
            <person name="Steindorff A."/>
            <person name="Ohm R."/>
            <person name="Martin F."/>
            <person name="Silar P."/>
            <person name="Natvig D."/>
            <person name="Lalanne C."/>
            <person name="Gautier V."/>
            <person name="Ament-Velasquez S.L."/>
            <person name="Kruys A."/>
            <person name="Hutchinson M.I."/>
            <person name="Powell A.J."/>
            <person name="Barry K."/>
            <person name="Miller A.N."/>
            <person name="Grigoriev I.V."/>
            <person name="Debuchy R."/>
            <person name="Gladieux P."/>
            <person name="Thoren M.H."/>
            <person name="Johannesson H."/>
        </authorList>
    </citation>
    <scope>NUCLEOTIDE SEQUENCE</scope>
    <source>
        <strain evidence="16">8032-3</strain>
    </source>
</reference>
<dbReference type="SMART" id="SM00320">
    <property type="entry name" value="WD40"/>
    <property type="match status" value="7"/>
</dbReference>
<dbReference type="InterPro" id="IPR050844">
    <property type="entry name" value="Coatomer_complex_subunit"/>
</dbReference>
<dbReference type="SUPFAM" id="SSF50978">
    <property type="entry name" value="WD40 repeat-like"/>
    <property type="match status" value="1"/>
</dbReference>
<keyword evidence="8 10" id="KW-0333">Golgi apparatus</keyword>
<dbReference type="GO" id="GO:0006890">
    <property type="term" value="P:retrograde vesicle-mediated transport, Golgi to endoplasmic reticulum"/>
    <property type="evidence" value="ECO:0007669"/>
    <property type="project" value="TreeGrafter"/>
</dbReference>
<dbReference type="InterPro" id="IPR036322">
    <property type="entry name" value="WD40_repeat_dom_sf"/>
</dbReference>
<name>A0AAJ0C0Q2_9PEZI</name>
<evidence type="ECO:0000256" key="11">
    <source>
        <dbReference type="PROSITE-ProRule" id="PRU00221"/>
    </source>
</evidence>
<dbReference type="InterPro" id="IPR019775">
    <property type="entry name" value="WD40_repeat_CS"/>
</dbReference>
<dbReference type="RefSeq" id="XP_060282780.1">
    <property type="nucleotide sequence ID" value="XM_060428165.1"/>
</dbReference>
<dbReference type="InterPro" id="IPR056176">
    <property type="entry name" value="TPR_COPA_B"/>
</dbReference>
<keyword evidence="4 11" id="KW-0853">WD repeat</keyword>
<comment type="function">
    <text evidence="10">The coatomer is a cytosolic protein complex that binds to dilysine motifs and reversibly associates with Golgi non-clathrin-coated vesicles, which further mediate biosynthetic protein transport from the ER, via the Golgi up to the trans Golgi network.</text>
</comment>
<keyword evidence="3 10" id="KW-0963">Cytoplasm</keyword>
<evidence type="ECO:0000259" key="14">
    <source>
        <dbReference type="Pfam" id="PF06957"/>
    </source>
</evidence>
<evidence type="ECO:0000256" key="9">
    <source>
        <dbReference type="ARBA" id="ARBA00023136"/>
    </source>
</evidence>
<evidence type="ECO:0000256" key="5">
    <source>
        <dbReference type="ARBA" id="ARBA00022737"/>
    </source>
</evidence>
<feature type="domain" description="Coatomer alpha subunit C-terminal" evidence="14">
    <location>
        <begin position="827"/>
        <end position="1219"/>
    </location>
</feature>
<evidence type="ECO:0000256" key="10">
    <source>
        <dbReference type="PIRNR" id="PIRNR003354"/>
    </source>
</evidence>
<dbReference type="PRINTS" id="PR00320">
    <property type="entry name" value="GPROTEINBRPT"/>
</dbReference>
<feature type="region of interest" description="Disordered" evidence="12">
    <location>
        <begin position="859"/>
        <end position="878"/>
    </location>
</feature>
<evidence type="ECO:0000256" key="7">
    <source>
        <dbReference type="ARBA" id="ARBA00022927"/>
    </source>
</evidence>
<dbReference type="GeneID" id="85311352"/>
<sequence length="1221" mass="135970">MTSSSGMLTKFESKSSRAKGIAFHPKRPWILVSLHSSTIQLWDYRMGTLIDRFEEHDGPVRGVDFHNTQPLFVSGGDDYKIKVWSYQSRRCLFTLNGHLDYIRTVFFHHELPWIVSASDDQTIRIWNWQNRSLLCTMTGHNHYAMCAQFHPKDDLVVSASLDQSVRVWDISGLRKKHSAPTSMTYEDQMARQNAQTDMFGNTDAVVKFVLEGHDRGVNWVAFHPTMPLIVSAGDDRLVKLWRMSETKAWEVDTCRGHFQNASGCLFHPHQDLILSAGEDKTIRVWDLNKRTLVQTFKRENDRFWVIAAHPEINLFAAGHDNGVMVFKLERERPASAVYQNSLFYITKEKHVRSYDFQKSVESPTLLSLKKLGSPWIPPRTLSYNPAERSVLVTSSADGGCYELINLPRDGSGAIEPAESKRGQGNSAIFVARNRFAVLNTSSQTIDIKDLSNSTTRSFKPPVGTTDIYFGGTGNLLIITPTAVHLYDIQQKKSVAELAVNGVKYVVWSNDGLYAALLSKHNVTIVTKTLEQVSTLHETIRIKSATWDDAGILLYSTLNHVKYTLLNGDSGIVRTLDQTVYLVRVKGRNVYCLDRAAKPKVLHIDPTEYRFKLALVKRNYEEMLHIIQTSSLVGQSIISYLQKKGYPEIALQFVQDPTTRFELAIECGNLDVAVEMAKELDRPKLWGRLSTEALAHGNHQVVEMCYQKLKQFDKLSFLYLATGESAKLSRMAKIAEHRGDFTARFQNALFLGEVEDRMQMFTEIDLYPLAYMTAKSHGLEQECEAILEASGLTEDQLTMPTLGEPFTPPKPVVPTYKANWPTKATSQSFFEKALLGQVEGLSLEGEPAAAANGFGLDEAAEDDGAANRNGGLEADEDEDAAGWDMGEDIVPEVEEGFVNVDSTEAGGAGSSEADLWARNSPLAVDHAAGGSFESAMQLLNRQVGAVNFAPLKPRFLEVYQASKTYLPASAGLPPLVNYVRRTIEETDPRKVLPVIPRDLEYLASNDLQRGYDAMKANKLEDGVGIFKSILHAVLINAVSSETEVAEAKKLIASAGEYAVAMAIELGRRKLGAPDVVNKTPELLKRSLELSAYFTIPKIEVPHRQLALLNAMNLAMRSKNYNSALSFANRILANGGANKILDNAKKTKAQCERNPHDAVEIEFDQFAEFEVCAASHTPIYSGTPFEECAFDGSKYHTKYKGTVCVVCDVCEIGKHGSGLKLFA</sequence>
<dbReference type="InterPro" id="IPR015943">
    <property type="entry name" value="WD40/YVTN_repeat-like_dom_sf"/>
</dbReference>
<dbReference type="PROSITE" id="PS50082">
    <property type="entry name" value="WD_REPEATS_2"/>
    <property type="match status" value="5"/>
</dbReference>
<feature type="repeat" description="WD" evidence="11">
    <location>
        <begin position="210"/>
        <end position="251"/>
    </location>
</feature>
<dbReference type="InterPro" id="IPR010714">
    <property type="entry name" value="Coatomer_asu_C"/>
</dbReference>
<keyword evidence="6 10" id="KW-0931">ER-Golgi transport</keyword>
<dbReference type="Gene3D" id="1.25.40.470">
    <property type="match status" value="1"/>
</dbReference>
<evidence type="ECO:0000259" key="13">
    <source>
        <dbReference type="Pfam" id="PF04053"/>
    </source>
</evidence>
<feature type="repeat" description="WD" evidence="11">
    <location>
        <begin position="53"/>
        <end position="94"/>
    </location>
</feature>
<keyword evidence="5" id="KW-0677">Repeat</keyword>
<dbReference type="EMBL" id="MU839011">
    <property type="protein sequence ID" value="KAK1766567.1"/>
    <property type="molecule type" value="Genomic_DNA"/>
</dbReference>
<evidence type="ECO:0000256" key="3">
    <source>
        <dbReference type="ARBA" id="ARBA00022490"/>
    </source>
</evidence>
<dbReference type="GO" id="GO:0030126">
    <property type="term" value="C:COPI vesicle coat"/>
    <property type="evidence" value="ECO:0007669"/>
    <property type="project" value="UniProtKB-UniRule"/>
</dbReference>
<dbReference type="GO" id="GO:0005198">
    <property type="term" value="F:structural molecule activity"/>
    <property type="evidence" value="ECO:0007669"/>
    <property type="project" value="InterPro"/>
</dbReference>
<dbReference type="InterPro" id="IPR006692">
    <property type="entry name" value="Beta-prop_COPA/B_2nd"/>
</dbReference>
<accession>A0AAJ0C0Q2</accession>
<dbReference type="Pfam" id="PF23953">
    <property type="entry name" value="TPR_COPA_B"/>
    <property type="match status" value="1"/>
</dbReference>
<dbReference type="PANTHER" id="PTHR19876">
    <property type="entry name" value="COATOMER"/>
    <property type="match status" value="1"/>
</dbReference>
<dbReference type="InterPro" id="IPR020472">
    <property type="entry name" value="WD40_PAC1"/>
</dbReference>
<dbReference type="PIRSF" id="PIRSF003354">
    <property type="entry name" value="Coatomer_alpha_subunit"/>
    <property type="match status" value="1"/>
</dbReference>
<evidence type="ECO:0000256" key="4">
    <source>
        <dbReference type="ARBA" id="ARBA00022574"/>
    </source>
</evidence>
<feature type="domain" description="COPA/B TPR" evidence="15">
    <location>
        <begin position="621"/>
        <end position="777"/>
    </location>
</feature>
<dbReference type="Pfam" id="PF00400">
    <property type="entry name" value="WD40"/>
    <property type="match status" value="5"/>
</dbReference>
<protein>
    <recommendedName>
        <fullName evidence="10">Coatomer subunit alpha</fullName>
    </recommendedName>
</protein>
<dbReference type="GO" id="GO:0006886">
    <property type="term" value="P:intracellular protein transport"/>
    <property type="evidence" value="ECO:0007669"/>
    <property type="project" value="UniProtKB-UniRule"/>
</dbReference>
<comment type="subunit">
    <text evidence="10">Oligomeric complex that consists of at least the alpha, beta, beta', gamma, delta, epsilon and zeta subunits.</text>
</comment>
<comment type="caution">
    <text evidence="16">The sequence shown here is derived from an EMBL/GenBank/DDBJ whole genome shotgun (WGS) entry which is preliminary data.</text>
</comment>
<evidence type="ECO:0000256" key="6">
    <source>
        <dbReference type="ARBA" id="ARBA00022892"/>
    </source>
</evidence>
<proteinExistence type="predicted"/>
<dbReference type="InterPro" id="IPR047312">
    <property type="entry name" value="Coatomer_alpha_WD-assoc_reg"/>
</dbReference>
<dbReference type="InterPro" id="IPR016391">
    <property type="entry name" value="Coatomer_asu"/>
</dbReference>
<dbReference type="FunFam" id="1.25.40.470:FF:000002">
    <property type="entry name" value="Coatomer subunit alpha"/>
    <property type="match status" value="1"/>
</dbReference>
<evidence type="ECO:0000256" key="1">
    <source>
        <dbReference type="ARBA" id="ARBA00004255"/>
    </source>
</evidence>
<keyword evidence="2 10" id="KW-0813">Transport</keyword>
<dbReference type="PROSITE" id="PS00678">
    <property type="entry name" value="WD_REPEATS_1"/>
    <property type="match status" value="2"/>
</dbReference>
<evidence type="ECO:0000256" key="12">
    <source>
        <dbReference type="SAM" id="MobiDB-lite"/>
    </source>
</evidence>
<keyword evidence="9 10" id="KW-0472">Membrane</keyword>
<evidence type="ECO:0000313" key="16">
    <source>
        <dbReference type="EMBL" id="KAK1766567.1"/>
    </source>
</evidence>
<dbReference type="PROSITE" id="PS50294">
    <property type="entry name" value="WD_REPEATS_REGION"/>
    <property type="match status" value="5"/>
</dbReference>
<feature type="domain" description="COPA/B second beta-propeller" evidence="13">
    <location>
        <begin position="348"/>
        <end position="593"/>
    </location>
</feature>
<dbReference type="Gene3D" id="2.130.10.10">
    <property type="entry name" value="YVTN repeat-like/Quinoprotein amine dehydrogenase"/>
    <property type="match status" value="1"/>
</dbReference>
<dbReference type="CDD" id="cd00200">
    <property type="entry name" value="WD40"/>
    <property type="match status" value="1"/>
</dbReference>
<keyword evidence="17" id="KW-1185">Reference proteome</keyword>
<feature type="repeat" description="WD" evidence="11">
    <location>
        <begin position="137"/>
        <end position="178"/>
    </location>
</feature>
<dbReference type="AlphaFoldDB" id="A0AAJ0C0Q2"/>
<dbReference type="Pfam" id="PF06957">
    <property type="entry name" value="COPI_C"/>
    <property type="match status" value="1"/>
</dbReference>
<dbReference type="InterPro" id="IPR001680">
    <property type="entry name" value="WD40_rpt"/>
</dbReference>
<organism evidence="16 17">
    <name type="scientific">Phialemonium atrogriseum</name>
    <dbReference type="NCBI Taxonomy" id="1093897"/>
    <lineage>
        <taxon>Eukaryota</taxon>
        <taxon>Fungi</taxon>
        <taxon>Dikarya</taxon>
        <taxon>Ascomycota</taxon>
        <taxon>Pezizomycotina</taxon>
        <taxon>Sordariomycetes</taxon>
        <taxon>Sordariomycetidae</taxon>
        <taxon>Cephalothecales</taxon>
        <taxon>Cephalothecaceae</taxon>
        <taxon>Phialemonium</taxon>
    </lineage>
</organism>
<dbReference type="Pfam" id="PF04053">
    <property type="entry name" value="B-prop_COPA_B_2nd"/>
    <property type="match status" value="1"/>
</dbReference>
<dbReference type="GO" id="GO:0006891">
    <property type="term" value="P:intra-Golgi vesicle-mediated transport"/>
    <property type="evidence" value="ECO:0007669"/>
    <property type="project" value="TreeGrafter"/>
</dbReference>
<feature type="repeat" description="WD" evidence="11">
    <location>
        <begin position="254"/>
        <end position="295"/>
    </location>
</feature>
<dbReference type="GO" id="GO:0000139">
    <property type="term" value="C:Golgi membrane"/>
    <property type="evidence" value="ECO:0007669"/>
    <property type="project" value="UniProtKB-SubCell"/>
</dbReference>
<dbReference type="FunFam" id="2.130.10.10:FF:000022">
    <property type="entry name" value="Coatomer subunit alpha"/>
    <property type="match status" value="1"/>
</dbReference>
<dbReference type="CDD" id="cd22948">
    <property type="entry name" value="Coatomer_WDAD_alpha"/>
    <property type="match status" value="1"/>
</dbReference>